<dbReference type="Pfam" id="PF17170">
    <property type="entry name" value="DUF5128"/>
    <property type="match status" value="1"/>
</dbReference>
<evidence type="ECO:0000313" key="2">
    <source>
        <dbReference type="EMBL" id="KAA5208832.1"/>
    </source>
</evidence>
<organism evidence="2 3">
    <name type="scientific">Bacteroides fragilis</name>
    <dbReference type="NCBI Taxonomy" id="817"/>
    <lineage>
        <taxon>Bacteria</taxon>
        <taxon>Pseudomonadati</taxon>
        <taxon>Bacteroidota</taxon>
        <taxon>Bacteroidia</taxon>
        <taxon>Bacteroidales</taxon>
        <taxon>Bacteroidaceae</taxon>
        <taxon>Bacteroides</taxon>
    </lineage>
</organism>
<dbReference type="Proteomes" id="UP000429838">
    <property type="component" value="Unassembled WGS sequence"/>
</dbReference>
<accession>A0A5M5XHE6</accession>
<keyword evidence="1" id="KW-1133">Transmembrane helix</keyword>
<evidence type="ECO:0000313" key="3">
    <source>
        <dbReference type="Proteomes" id="UP000429838"/>
    </source>
</evidence>
<dbReference type="SUPFAM" id="SSF101898">
    <property type="entry name" value="NHL repeat"/>
    <property type="match status" value="1"/>
</dbReference>
<feature type="transmembrane region" description="Helical" evidence="1">
    <location>
        <begin position="66"/>
        <end position="83"/>
    </location>
</feature>
<dbReference type="AlphaFoldDB" id="A0A5M5XHE6"/>
<keyword evidence="1" id="KW-0812">Transmembrane</keyword>
<proteinExistence type="predicted"/>
<protein>
    <submittedName>
        <fullName evidence="2">6-bladed beta-propeller</fullName>
    </submittedName>
</protein>
<gene>
    <name evidence="2" type="ORF">F2Z25_05460</name>
</gene>
<sequence>MKTVRETILEPIINIVQVPKMLQDVFRILIQPALVHIQFFVKNNSYLFKCYRKRCFPLPVYSNNMLVMKYLNLFIFVLLLAGCNRPVKHSDIIQADTMVSIIPQEDTITLSALFSRCEIVKLNDIVLASINKVFKYDSLWIVQGKSDQGGVHLFNNEGRYLKTVLKWGQGPEEAYDIWSIKLLDGSIYLLINSGTEVVEYSLQKQKMVERFRLPSEILSATDFVVDNGGNYIFLKSISREKKKEEYKLYVYNKKEGTIVNRILNMDKKSSEYISFDQSDCLYRVQDEIYYYEVFRNGICRLSANDMTGYIAFKQNEYTFPEKELYNEDHTFQSFIDVCENSPFIWAHRNLFEGERFVSSTYMYKKELFWNFIDKSDYSVHSYKWVYDDLILNEVVPVEDYLYRANVQENIHYYTLSFYDFDRIMQLKKKCKKSVGEKWMVKLDDMLDENSNDIIVCFYEKKVMI</sequence>
<name>A0A5M5XHE6_BACFG</name>
<evidence type="ECO:0000256" key="1">
    <source>
        <dbReference type="SAM" id="Phobius"/>
    </source>
</evidence>
<keyword evidence="1" id="KW-0472">Membrane</keyword>
<dbReference type="EMBL" id="VWAQ01000004">
    <property type="protein sequence ID" value="KAA5208832.1"/>
    <property type="molecule type" value="Genomic_DNA"/>
</dbReference>
<reference evidence="2 3" key="1">
    <citation type="journal article" date="2019" name="Nat. Med.">
        <title>A library of human gut bacterial isolates paired with longitudinal multiomics data enables mechanistic microbiome research.</title>
        <authorList>
            <person name="Poyet M."/>
            <person name="Groussin M."/>
            <person name="Gibbons S.M."/>
            <person name="Avila-Pacheco J."/>
            <person name="Jiang X."/>
            <person name="Kearney S.M."/>
            <person name="Perrotta A.R."/>
            <person name="Berdy B."/>
            <person name="Zhao S."/>
            <person name="Lieberman T.D."/>
            <person name="Swanson P.K."/>
            <person name="Smith M."/>
            <person name="Roesemann S."/>
            <person name="Alexander J.E."/>
            <person name="Rich S.A."/>
            <person name="Livny J."/>
            <person name="Vlamakis H."/>
            <person name="Clish C."/>
            <person name="Bullock K."/>
            <person name="Deik A."/>
            <person name="Scott J."/>
            <person name="Pierce K.A."/>
            <person name="Xavier R.J."/>
            <person name="Alm E.J."/>
        </authorList>
    </citation>
    <scope>NUCLEOTIDE SEQUENCE [LARGE SCALE GENOMIC DNA]</scope>
    <source>
        <strain evidence="2 3">BIOML-A1</strain>
    </source>
</reference>
<comment type="caution">
    <text evidence="2">The sequence shown here is derived from an EMBL/GenBank/DDBJ whole genome shotgun (WGS) entry which is preliminary data.</text>
</comment>